<reference evidence="1" key="1">
    <citation type="submission" date="2023-08" db="EMBL/GenBank/DDBJ databases">
        <title>Black Yeasts Isolated from many extreme environments.</title>
        <authorList>
            <person name="Coleine C."/>
            <person name="Stajich J.E."/>
            <person name="Selbmann L."/>
        </authorList>
    </citation>
    <scope>NUCLEOTIDE SEQUENCE</scope>
    <source>
        <strain evidence="1">CCFEE 5401</strain>
    </source>
</reference>
<dbReference type="SUPFAM" id="SSF51735">
    <property type="entry name" value="NAD(P)-binding Rossmann-fold domains"/>
    <property type="match status" value="1"/>
</dbReference>
<dbReference type="InterPro" id="IPR036291">
    <property type="entry name" value="NAD(P)-bd_dom_sf"/>
</dbReference>
<dbReference type="AlphaFoldDB" id="A0AAN7TN85"/>
<evidence type="ECO:0008006" key="3">
    <source>
        <dbReference type="Google" id="ProtNLM"/>
    </source>
</evidence>
<dbReference type="EMBL" id="JAVRRL010000008">
    <property type="protein sequence ID" value="KAK5116479.1"/>
    <property type="molecule type" value="Genomic_DNA"/>
</dbReference>
<dbReference type="PANTHER" id="PTHR32487:SF29">
    <property type="entry name" value="NAD-DEPENDENT EPIMERASE_DEHYDRATASE DOMAIN-CONTAINING PROTEIN"/>
    <property type="match status" value="1"/>
</dbReference>
<evidence type="ECO:0000313" key="2">
    <source>
        <dbReference type="Proteomes" id="UP001310890"/>
    </source>
</evidence>
<dbReference type="Gene3D" id="3.40.50.720">
    <property type="entry name" value="NAD(P)-binding Rossmann-like Domain"/>
    <property type="match status" value="2"/>
</dbReference>
<name>A0AAN7TN85_9PEZI</name>
<evidence type="ECO:0000313" key="1">
    <source>
        <dbReference type="EMBL" id="KAK5116479.1"/>
    </source>
</evidence>
<dbReference type="Proteomes" id="UP001310890">
    <property type="component" value="Unassembled WGS sequence"/>
</dbReference>
<proteinExistence type="predicted"/>
<sequence length="276" mass="30622">MTTQQVVYSEGLYHDPPVLDEKHQDLKAIVVGASGMSGQSMIDLLVQSPQRWSKIYALSRPPPQITDGASSTARSKLTDSVRDAVFFFGYVQLSADERKYSNANSDSAQKLAEVNGKLLQNFLTALSLPPTTPSRILLQTGLEHYAAHLGPAKVPFDEASPRIELGANFYFTQEDILFAHLPNSPGNNRKLGKPLVFPGDTAAWEKTMPVSSSGLNSRFYEWLTVQEATGNERFNIVGDSQFTWMEAWGEVAGWFGMEWPPEEDESRYEVRNAGEA</sequence>
<dbReference type="PANTHER" id="PTHR32487">
    <property type="entry name" value="3-OXO-DELTA(4,5)-STEROID 5-BETA-REDUCTASE"/>
    <property type="match status" value="1"/>
</dbReference>
<protein>
    <recommendedName>
        <fullName evidence="3">NAD-dependent epimerase/dehydratase domain-containing protein</fullName>
    </recommendedName>
</protein>
<comment type="caution">
    <text evidence="1">The sequence shown here is derived from an EMBL/GenBank/DDBJ whole genome shotgun (WGS) entry which is preliminary data.</text>
</comment>
<gene>
    <name evidence="1" type="ORF">LTR62_008028</name>
</gene>
<accession>A0AAN7TN85</accession>
<organism evidence="1 2">
    <name type="scientific">Meristemomyces frigidus</name>
    <dbReference type="NCBI Taxonomy" id="1508187"/>
    <lineage>
        <taxon>Eukaryota</taxon>
        <taxon>Fungi</taxon>
        <taxon>Dikarya</taxon>
        <taxon>Ascomycota</taxon>
        <taxon>Pezizomycotina</taxon>
        <taxon>Dothideomycetes</taxon>
        <taxon>Dothideomycetidae</taxon>
        <taxon>Mycosphaerellales</taxon>
        <taxon>Teratosphaeriaceae</taxon>
        <taxon>Meristemomyces</taxon>
    </lineage>
</organism>